<dbReference type="AlphaFoldDB" id="A0A7X6N2S9"/>
<dbReference type="Proteomes" id="UP000549765">
    <property type="component" value="Unassembled WGS sequence"/>
</dbReference>
<dbReference type="GO" id="GO:0006014">
    <property type="term" value="P:D-ribose metabolic process"/>
    <property type="evidence" value="ECO:0007669"/>
    <property type="project" value="TreeGrafter"/>
</dbReference>
<dbReference type="Pfam" id="PF06026">
    <property type="entry name" value="Rib_5-P_isom_A"/>
    <property type="match status" value="1"/>
</dbReference>
<comment type="subunit">
    <text evidence="3">Homodimer.</text>
</comment>
<gene>
    <name evidence="3 4" type="primary">rpiA</name>
    <name evidence="4" type="ORF">HF964_08380</name>
</gene>
<accession>A0A7X6N2S9</accession>
<dbReference type="SUPFAM" id="SSF100950">
    <property type="entry name" value="NagB/RpiA/CoA transferase-like"/>
    <property type="match status" value="1"/>
</dbReference>
<evidence type="ECO:0000256" key="2">
    <source>
        <dbReference type="ARBA" id="ARBA00023235"/>
    </source>
</evidence>
<feature type="binding site" evidence="3">
    <location>
        <begin position="97"/>
        <end position="100"/>
    </location>
    <ligand>
        <name>substrate</name>
    </ligand>
</feature>
<evidence type="ECO:0000256" key="1">
    <source>
        <dbReference type="ARBA" id="ARBA00001713"/>
    </source>
</evidence>
<comment type="function">
    <text evidence="3">Catalyzes the reversible conversion of ribose-5-phosphate to ribulose 5-phosphate.</text>
</comment>
<dbReference type="Gene3D" id="3.30.70.260">
    <property type="match status" value="1"/>
</dbReference>
<name>A0A7X6N2S9_9LACO</name>
<dbReference type="NCBIfam" id="TIGR00021">
    <property type="entry name" value="rpiA"/>
    <property type="match status" value="1"/>
</dbReference>
<keyword evidence="5" id="KW-1185">Reference proteome</keyword>
<dbReference type="FunFam" id="3.40.50.1360:FF:000001">
    <property type="entry name" value="Ribose-5-phosphate isomerase A"/>
    <property type="match status" value="1"/>
</dbReference>
<dbReference type="SUPFAM" id="SSF75445">
    <property type="entry name" value="D-ribose-5-phosphate isomerase (RpiA), lid domain"/>
    <property type="match status" value="1"/>
</dbReference>
<organism evidence="4 5">
    <name type="scientific">Periweissella fabalis</name>
    <dbReference type="NCBI Taxonomy" id="1070421"/>
    <lineage>
        <taxon>Bacteria</taxon>
        <taxon>Bacillati</taxon>
        <taxon>Bacillota</taxon>
        <taxon>Bacilli</taxon>
        <taxon>Lactobacillales</taxon>
        <taxon>Lactobacillaceae</taxon>
        <taxon>Periweissella</taxon>
    </lineage>
</organism>
<feature type="binding site" evidence="3">
    <location>
        <position position="124"/>
    </location>
    <ligand>
        <name>substrate</name>
    </ligand>
</feature>
<dbReference type="EMBL" id="JAAXPN010000010">
    <property type="protein sequence ID" value="NKZ24806.1"/>
    <property type="molecule type" value="Genomic_DNA"/>
</dbReference>
<dbReference type="EC" id="5.3.1.6" evidence="3"/>
<dbReference type="InterPro" id="IPR037171">
    <property type="entry name" value="NagB/RpiA_transferase-like"/>
</dbReference>
<feature type="binding site" evidence="3">
    <location>
        <begin position="28"/>
        <end position="31"/>
    </location>
    <ligand>
        <name>substrate</name>
    </ligand>
</feature>
<evidence type="ECO:0000313" key="5">
    <source>
        <dbReference type="Proteomes" id="UP000549765"/>
    </source>
</evidence>
<reference evidence="4 5" key="1">
    <citation type="submission" date="2020-04" db="EMBL/GenBank/DDBJ databases">
        <title>MicrobeNet Type strains.</title>
        <authorList>
            <person name="Nicholson A.C."/>
        </authorList>
    </citation>
    <scope>NUCLEOTIDE SEQUENCE [LARGE SCALE GENOMIC DNA]</scope>
    <source>
        <strain evidence="4 5">CCUG 61472</strain>
    </source>
</reference>
<dbReference type="RefSeq" id="WP_168722601.1">
    <property type="nucleotide sequence ID" value="NZ_JAAXPN010000010.1"/>
</dbReference>
<dbReference type="PANTHER" id="PTHR11934:SF0">
    <property type="entry name" value="RIBOSE-5-PHOSPHATE ISOMERASE"/>
    <property type="match status" value="1"/>
</dbReference>
<dbReference type="GO" id="GO:0005829">
    <property type="term" value="C:cytosol"/>
    <property type="evidence" value="ECO:0007669"/>
    <property type="project" value="TreeGrafter"/>
</dbReference>
<dbReference type="UniPathway" id="UPA00115">
    <property type="reaction ID" value="UER00412"/>
</dbReference>
<feature type="binding site" evidence="3">
    <location>
        <begin position="84"/>
        <end position="87"/>
    </location>
    <ligand>
        <name>substrate</name>
    </ligand>
</feature>
<comment type="caution">
    <text evidence="4">The sequence shown here is derived from an EMBL/GenBank/DDBJ whole genome shotgun (WGS) entry which is preliminary data.</text>
</comment>
<comment type="pathway">
    <text evidence="3">Carbohydrate degradation; pentose phosphate pathway; D-ribose 5-phosphate from D-ribulose 5-phosphate (non-oxidative stage): step 1/1.</text>
</comment>
<dbReference type="InterPro" id="IPR004788">
    <property type="entry name" value="Ribose5P_isomerase_type_A"/>
</dbReference>
<dbReference type="Gene3D" id="3.40.50.1360">
    <property type="match status" value="1"/>
</dbReference>
<feature type="active site" description="Proton acceptor" evidence="3">
    <location>
        <position position="106"/>
    </location>
</feature>
<sequence length="228" mass="25001">MNQIELKKQVGERAAQYVEDGMIVGLGTGSTAEFFVAALGERVKNEGLNIVGVPTSDRTRNQATALGIKIKNIDDVDYIDLTVDGADEVDENFQGIKGGGAAHLWEKIVSSNSKRNIWIVDNSKMVKTLGAFPLPIEVIPFGSKHVVDKLIAAGYKPKIRRDENGNPKLTHFHNYIIDLQVDSIPDPKQLGTELINMVGVVEHGLFLDHVNTLIIGRPEGPQVIDNIR</sequence>
<dbReference type="HAMAP" id="MF_00170">
    <property type="entry name" value="Rib_5P_isom_A"/>
    <property type="match status" value="1"/>
</dbReference>
<comment type="similarity">
    <text evidence="3">Belongs to the ribose 5-phosphate isomerase family.</text>
</comment>
<proteinExistence type="inferred from homology"/>
<dbReference type="InterPro" id="IPR020672">
    <property type="entry name" value="Ribose5P_isomerase_typA_subgr"/>
</dbReference>
<keyword evidence="2 3" id="KW-0413">Isomerase</keyword>
<dbReference type="GO" id="GO:0009052">
    <property type="term" value="P:pentose-phosphate shunt, non-oxidative branch"/>
    <property type="evidence" value="ECO:0007669"/>
    <property type="project" value="UniProtKB-UniRule"/>
</dbReference>
<dbReference type="GO" id="GO:0004751">
    <property type="term" value="F:ribose-5-phosphate isomerase activity"/>
    <property type="evidence" value="ECO:0007669"/>
    <property type="project" value="UniProtKB-UniRule"/>
</dbReference>
<protein>
    <recommendedName>
        <fullName evidence="3">Ribose-5-phosphate isomerase A</fullName>
        <ecNumber evidence="3">5.3.1.6</ecNumber>
    </recommendedName>
    <alternativeName>
        <fullName evidence="3">Phosphoriboisomerase A</fullName>
        <shortName evidence="3">PRI</shortName>
    </alternativeName>
</protein>
<comment type="catalytic activity">
    <reaction evidence="1 3">
        <text>aldehydo-D-ribose 5-phosphate = D-ribulose 5-phosphate</text>
        <dbReference type="Rhea" id="RHEA:14657"/>
        <dbReference type="ChEBI" id="CHEBI:58121"/>
        <dbReference type="ChEBI" id="CHEBI:58273"/>
        <dbReference type="EC" id="5.3.1.6"/>
    </reaction>
</comment>
<dbReference type="CDD" id="cd01398">
    <property type="entry name" value="RPI_A"/>
    <property type="match status" value="1"/>
</dbReference>
<dbReference type="NCBIfam" id="NF001924">
    <property type="entry name" value="PRK00702.1"/>
    <property type="match status" value="1"/>
</dbReference>
<dbReference type="PANTHER" id="PTHR11934">
    <property type="entry name" value="RIBOSE-5-PHOSPHATE ISOMERASE"/>
    <property type="match status" value="1"/>
</dbReference>
<evidence type="ECO:0000256" key="3">
    <source>
        <dbReference type="HAMAP-Rule" id="MF_00170"/>
    </source>
</evidence>
<evidence type="ECO:0000313" key="4">
    <source>
        <dbReference type="EMBL" id="NKZ24806.1"/>
    </source>
</evidence>